<dbReference type="GO" id="GO:0019323">
    <property type="term" value="P:pentose catabolic process"/>
    <property type="evidence" value="ECO:0007669"/>
    <property type="project" value="UniProtKB-UniRule"/>
</dbReference>
<feature type="binding site" evidence="10 14">
    <location>
        <position position="11"/>
    </location>
    <ligand>
        <name>substrate</name>
    </ligand>
</feature>
<dbReference type="AlphaFoldDB" id="A0A7C3GHT2"/>
<feature type="binding site" evidence="10 13">
    <location>
        <position position="69"/>
    </location>
    <ligand>
        <name>a divalent metal cation</name>
        <dbReference type="ChEBI" id="CHEBI:60240"/>
    </ligand>
</feature>
<feature type="binding site" evidence="10 14">
    <location>
        <begin position="200"/>
        <end position="201"/>
    </location>
    <ligand>
        <name>substrate</name>
    </ligand>
</feature>
<comment type="cofactor">
    <cofactor evidence="3">
        <name>Co(2+)</name>
        <dbReference type="ChEBI" id="CHEBI:48828"/>
    </cofactor>
</comment>
<evidence type="ECO:0000256" key="4">
    <source>
        <dbReference type="ARBA" id="ARBA00001947"/>
    </source>
</evidence>
<keyword evidence="13" id="KW-0464">Manganese</keyword>
<dbReference type="GO" id="GO:0005737">
    <property type="term" value="C:cytoplasm"/>
    <property type="evidence" value="ECO:0007669"/>
    <property type="project" value="UniProtKB-ARBA"/>
</dbReference>
<evidence type="ECO:0000256" key="8">
    <source>
        <dbReference type="ARBA" id="ARBA00022723"/>
    </source>
</evidence>
<feature type="binding site" evidence="10 13">
    <location>
        <position position="36"/>
    </location>
    <ligand>
        <name>a divalent metal cation</name>
        <dbReference type="ChEBI" id="CHEBI:60240"/>
    </ligand>
</feature>
<name>A0A7C3GHT2_9BACT</name>
<dbReference type="NCBIfam" id="NF004076">
    <property type="entry name" value="PRK05581.1-4"/>
    <property type="match status" value="1"/>
</dbReference>
<dbReference type="Pfam" id="PF00834">
    <property type="entry name" value="Ribul_P_3_epim"/>
    <property type="match status" value="1"/>
</dbReference>
<comment type="similarity">
    <text evidence="6 10 11">Belongs to the ribulose-phosphate 3-epimerase family.</text>
</comment>
<comment type="function">
    <text evidence="10">Catalyzes the reversible epimerization of D-ribulose 5-phosphate to D-xylulose 5-phosphate.</text>
</comment>
<dbReference type="EMBL" id="DRMH01000096">
    <property type="protein sequence ID" value="HFC98239.1"/>
    <property type="molecule type" value="Genomic_DNA"/>
</dbReference>
<evidence type="ECO:0000256" key="7">
    <source>
        <dbReference type="ARBA" id="ARBA00013188"/>
    </source>
</evidence>
<keyword evidence="8 10" id="KW-0479">Metal-binding</keyword>
<keyword evidence="9 10" id="KW-0413">Isomerase</keyword>
<protein>
    <recommendedName>
        <fullName evidence="7 10">Ribulose-phosphate 3-epimerase</fullName>
        <ecNumber evidence="7 10">5.1.3.1</ecNumber>
    </recommendedName>
</protein>
<feature type="active site" description="Proton donor" evidence="10 12">
    <location>
        <position position="178"/>
    </location>
</feature>
<evidence type="ECO:0000256" key="3">
    <source>
        <dbReference type="ARBA" id="ARBA00001941"/>
    </source>
</evidence>
<comment type="cofactor">
    <cofactor evidence="2">
        <name>Mn(2+)</name>
        <dbReference type="ChEBI" id="CHEBI:29035"/>
    </cofactor>
</comment>
<keyword evidence="13" id="KW-0170">Cobalt</keyword>
<evidence type="ECO:0000256" key="5">
    <source>
        <dbReference type="ARBA" id="ARBA00001954"/>
    </source>
</evidence>
<feature type="active site" description="Proton acceptor" evidence="10 12">
    <location>
        <position position="38"/>
    </location>
</feature>
<comment type="cofactor">
    <cofactor evidence="4">
        <name>Zn(2+)</name>
        <dbReference type="ChEBI" id="CHEBI:29105"/>
    </cofactor>
</comment>
<dbReference type="GO" id="GO:0046872">
    <property type="term" value="F:metal ion binding"/>
    <property type="evidence" value="ECO:0007669"/>
    <property type="project" value="UniProtKB-UniRule"/>
</dbReference>
<comment type="catalytic activity">
    <reaction evidence="1 10 11">
        <text>D-ribulose 5-phosphate = D-xylulose 5-phosphate</text>
        <dbReference type="Rhea" id="RHEA:13677"/>
        <dbReference type="ChEBI" id="CHEBI:57737"/>
        <dbReference type="ChEBI" id="CHEBI:58121"/>
        <dbReference type="EC" id="5.1.3.1"/>
    </reaction>
</comment>
<evidence type="ECO:0000256" key="1">
    <source>
        <dbReference type="ARBA" id="ARBA00001782"/>
    </source>
</evidence>
<comment type="pathway">
    <text evidence="10">Carbohydrate degradation.</text>
</comment>
<feature type="binding site" evidence="10 13">
    <location>
        <position position="38"/>
    </location>
    <ligand>
        <name>a divalent metal cation</name>
        <dbReference type="ChEBI" id="CHEBI:60240"/>
    </ligand>
</feature>
<keyword evidence="13" id="KW-0862">Zinc</keyword>
<gene>
    <name evidence="10" type="primary">rpe</name>
    <name evidence="15" type="ORF">ENJ40_07270</name>
</gene>
<evidence type="ECO:0000256" key="2">
    <source>
        <dbReference type="ARBA" id="ARBA00001936"/>
    </source>
</evidence>
<dbReference type="SUPFAM" id="SSF51366">
    <property type="entry name" value="Ribulose-phoshate binding barrel"/>
    <property type="match status" value="1"/>
</dbReference>
<dbReference type="Gene3D" id="3.20.20.70">
    <property type="entry name" value="Aldolase class I"/>
    <property type="match status" value="1"/>
</dbReference>
<dbReference type="CDD" id="cd00429">
    <property type="entry name" value="RPE"/>
    <property type="match status" value="1"/>
</dbReference>
<feature type="binding site" evidence="14">
    <location>
        <position position="180"/>
    </location>
    <ligand>
        <name>substrate</name>
    </ligand>
</feature>
<evidence type="ECO:0000256" key="14">
    <source>
        <dbReference type="PIRSR" id="PIRSR001461-3"/>
    </source>
</evidence>
<dbReference type="InterPro" id="IPR000056">
    <property type="entry name" value="Ribul_P_3_epim-like"/>
</dbReference>
<organism evidence="15">
    <name type="scientific">Thermosulfurimonas dismutans</name>
    <dbReference type="NCBI Taxonomy" id="999894"/>
    <lineage>
        <taxon>Bacteria</taxon>
        <taxon>Pseudomonadati</taxon>
        <taxon>Thermodesulfobacteriota</taxon>
        <taxon>Thermodesulfobacteria</taxon>
        <taxon>Thermodesulfobacteriales</taxon>
        <taxon>Thermodesulfobacteriaceae</taxon>
        <taxon>Thermosulfurimonas</taxon>
    </lineage>
</organism>
<feature type="binding site" evidence="10 13">
    <location>
        <position position="178"/>
    </location>
    <ligand>
        <name>a divalent metal cation</name>
        <dbReference type="ChEBI" id="CHEBI:60240"/>
    </ligand>
</feature>
<comment type="caution">
    <text evidence="15">The sequence shown here is derived from an EMBL/GenBank/DDBJ whole genome shotgun (WGS) entry which is preliminary data.</text>
</comment>
<dbReference type="PROSITE" id="PS01085">
    <property type="entry name" value="RIBUL_P_3_EPIMER_1"/>
    <property type="match status" value="1"/>
</dbReference>
<dbReference type="GO" id="GO:0006098">
    <property type="term" value="P:pentose-phosphate shunt"/>
    <property type="evidence" value="ECO:0007669"/>
    <property type="project" value="UniProtKB-UniRule"/>
</dbReference>
<dbReference type="EC" id="5.1.3.1" evidence="7 10"/>
<dbReference type="InterPro" id="IPR026019">
    <property type="entry name" value="Ribul_P_3_epim"/>
</dbReference>
<keyword evidence="10 11" id="KW-0119">Carbohydrate metabolism</keyword>
<dbReference type="PIRSF" id="PIRSF001461">
    <property type="entry name" value="RPE"/>
    <property type="match status" value="1"/>
</dbReference>
<dbReference type="GO" id="GO:0004750">
    <property type="term" value="F:D-ribulose-phosphate 3-epimerase activity"/>
    <property type="evidence" value="ECO:0007669"/>
    <property type="project" value="UniProtKB-UniRule"/>
</dbReference>
<comment type="cofactor">
    <cofactor evidence="5">
        <name>Fe(2+)</name>
        <dbReference type="ChEBI" id="CHEBI:29033"/>
    </cofactor>
</comment>
<dbReference type="Proteomes" id="UP000886043">
    <property type="component" value="Unassembled WGS sequence"/>
</dbReference>
<dbReference type="FunFam" id="3.20.20.70:FF:000004">
    <property type="entry name" value="Ribulose-phosphate 3-epimerase"/>
    <property type="match status" value="1"/>
</dbReference>
<dbReference type="NCBIfam" id="TIGR01163">
    <property type="entry name" value="rpe"/>
    <property type="match status" value="1"/>
</dbReference>
<dbReference type="InterPro" id="IPR013785">
    <property type="entry name" value="Aldolase_TIM"/>
</dbReference>
<evidence type="ECO:0000256" key="6">
    <source>
        <dbReference type="ARBA" id="ARBA00009541"/>
    </source>
</evidence>
<sequence length="233" mass="25195">MNKTRVRIAPSLLSADFGRLAEEVQAVEAAGADLLHLDVMDGHFVPNLTFGPPVIASLRRYTRLTFDVHLMIEAPDRYLEDFARAGADWISVHAEACPHLQRTLSRIRDLGCKAGVALNPATPLSVVEWVLPDLDYILIMSVNPGFGGQKYLPQSTEKIRRLSALLAERGYTIPIQVDGGIAPDTAAEVVAAGATILVAGSAVFGKEDYPSAVEALRRAAAKAEPQIREKEQG</sequence>
<evidence type="ECO:0000256" key="12">
    <source>
        <dbReference type="PIRSR" id="PIRSR001461-1"/>
    </source>
</evidence>
<dbReference type="PANTHER" id="PTHR11749">
    <property type="entry name" value="RIBULOSE-5-PHOSPHATE-3-EPIMERASE"/>
    <property type="match status" value="1"/>
</dbReference>
<feature type="binding site" evidence="10 14">
    <location>
        <begin position="145"/>
        <end position="148"/>
    </location>
    <ligand>
        <name>substrate</name>
    </ligand>
</feature>
<evidence type="ECO:0000256" key="10">
    <source>
        <dbReference type="HAMAP-Rule" id="MF_02227"/>
    </source>
</evidence>
<feature type="binding site" evidence="10">
    <location>
        <begin position="178"/>
        <end position="180"/>
    </location>
    <ligand>
        <name>substrate</name>
    </ligand>
</feature>
<evidence type="ECO:0000256" key="9">
    <source>
        <dbReference type="ARBA" id="ARBA00023235"/>
    </source>
</evidence>
<dbReference type="HAMAP" id="MF_02227">
    <property type="entry name" value="RPE"/>
    <property type="match status" value="1"/>
</dbReference>
<feature type="binding site" evidence="10 14">
    <location>
        <position position="69"/>
    </location>
    <ligand>
        <name>substrate</name>
    </ligand>
</feature>
<comment type="cofactor">
    <cofactor evidence="10 13">
        <name>a divalent metal cation</name>
        <dbReference type="ChEBI" id="CHEBI:60240"/>
    </cofactor>
    <text evidence="10 13">Binds 1 divalent metal cation per subunit.</text>
</comment>
<evidence type="ECO:0000313" key="15">
    <source>
        <dbReference type="EMBL" id="HFC98239.1"/>
    </source>
</evidence>
<accession>A0A7C3GHT2</accession>
<evidence type="ECO:0000256" key="13">
    <source>
        <dbReference type="PIRSR" id="PIRSR001461-2"/>
    </source>
</evidence>
<dbReference type="InterPro" id="IPR011060">
    <property type="entry name" value="RibuloseP-bd_barrel"/>
</dbReference>
<proteinExistence type="inferred from homology"/>
<evidence type="ECO:0000256" key="11">
    <source>
        <dbReference type="PIRNR" id="PIRNR001461"/>
    </source>
</evidence>
<reference evidence="15" key="1">
    <citation type="journal article" date="2020" name="mSystems">
        <title>Genome- and Community-Level Interaction Insights into Carbon Utilization and Element Cycling Functions of Hydrothermarchaeota in Hydrothermal Sediment.</title>
        <authorList>
            <person name="Zhou Z."/>
            <person name="Liu Y."/>
            <person name="Xu W."/>
            <person name="Pan J."/>
            <person name="Luo Z.H."/>
            <person name="Li M."/>
        </authorList>
    </citation>
    <scope>NUCLEOTIDE SEQUENCE [LARGE SCALE GENOMIC DNA]</scope>
    <source>
        <strain evidence="15">HyVt-483</strain>
    </source>
</reference>